<evidence type="ECO:0000256" key="1">
    <source>
        <dbReference type="ARBA" id="ARBA00000707"/>
    </source>
</evidence>
<dbReference type="InterPro" id="IPR038765">
    <property type="entry name" value="Papain-like_cys_pep_sf"/>
</dbReference>
<dbReference type="Proteomes" id="UP001374579">
    <property type="component" value="Unassembled WGS sequence"/>
</dbReference>
<gene>
    <name evidence="10" type="ORF">V1264_001277</name>
</gene>
<feature type="compositionally biased region" description="Low complexity" evidence="8">
    <location>
        <begin position="499"/>
        <end position="537"/>
    </location>
</feature>
<protein>
    <recommendedName>
        <fullName evidence="3">ubiquitinyl hydrolase 1</fullName>
        <ecNumber evidence="3">3.4.19.12</ecNumber>
    </recommendedName>
</protein>
<evidence type="ECO:0000256" key="3">
    <source>
        <dbReference type="ARBA" id="ARBA00012759"/>
    </source>
</evidence>
<feature type="compositionally biased region" description="Pro residues" evidence="8">
    <location>
        <begin position="378"/>
        <end position="392"/>
    </location>
</feature>
<dbReference type="InterPro" id="IPR001394">
    <property type="entry name" value="Peptidase_C19_UCH"/>
</dbReference>
<feature type="compositionally biased region" description="Polar residues" evidence="8">
    <location>
        <begin position="408"/>
        <end position="454"/>
    </location>
</feature>
<evidence type="ECO:0000256" key="4">
    <source>
        <dbReference type="ARBA" id="ARBA00022670"/>
    </source>
</evidence>
<proteinExistence type="inferred from homology"/>
<dbReference type="PROSITE" id="PS00973">
    <property type="entry name" value="USP_2"/>
    <property type="match status" value="1"/>
</dbReference>
<evidence type="ECO:0000256" key="7">
    <source>
        <dbReference type="ARBA" id="ARBA00022807"/>
    </source>
</evidence>
<organism evidence="10 11">
    <name type="scientific">Littorina saxatilis</name>
    <dbReference type="NCBI Taxonomy" id="31220"/>
    <lineage>
        <taxon>Eukaryota</taxon>
        <taxon>Metazoa</taxon>
        <taxon>Spiralia</taxon>
        <taxon>Lophotrochozoa</taxon>
        <taxon>Mollusca</taxon>
        <taxon>Gastropoda</taxon>
        <taxon>Caenogastropoda</taxon>
        <taxon>Littorinimorpha</taxon>
        <taxon>Littorinoidea</taxon>
        <taxon>Littorinidae</taxon>
        <taxon>Littorina</taxon>
    </lineage>
</organism>
<dbReference type="InterPro" id="IPR018200">
    <property type="entry name" value="USP_CS"/>
</dbReference>
<dbReference type="InterPro" id="IPR028889">
    <property type="entry name" value="USP"/>
</dbReference>
<comment type="catalytic activity">
    <reaction evidence="1">
        <text>Thiol-dependent hydrolysis of ester, thioester, amide, peptide and isopeptide bonds formed by the C-terminal Gly of ubiquitin (a 76-residue protein attached to proteins as an intracellular targeting signal).</text>
        <dbReference type="EC" id="3.4.19.12"/>
    </reaction>
</comment>
<dbReference type="SUPFAM" id="SSF54001">
    <property type="entry name" value="Cysteine proteinases"/>
    <property type="match status" value="1"/>
</dbReference>
<dbReference type="GO" id="GO:0016579">
    <property type="term" value="P:protein deubiquitination"/>
    <property type="evidence" value="ECO:0007669"/>
    <property type="project" value="InterPro"/>
</dbReference>
<keyword evidence="6" id="KW-0378">Hydrolase</keyword>
<dbReference type="GO" id="GO:0005829">
    <property type="term" value="C:cytosol"/>
    <property type="evidence" value="ECO:0007669"/>
    <property type="project" value="TreeGrafter"/>
</dbReference>
<accession>A0AAN9C138</accession>
<dbReference type="Pfam" id="PF00443">
    <property type="entry name" value="UCH"/>
    <property type="match status" value="1"/>
</dbReference>
<evidence type="ECO:0000313" key="11">
    <source>
        <dbReference type="Proteomes" id="UP001374579"/>
    </source>
</evidence>
<evidence type="ECO:0000313" key="10">
    <source>
        <dbReference type="EMBL" id="KAK7115407.1"/>
    </source>
</evidence>
<comment type="caution">
    <text evidence="10">The sequence shown here is derived from an EMBL/GenBank/DDBJ whole genome shotgun (WGS) entry which is preliminary data.</text>
</comment>
<keyword evidence="11" id="KW-1185">Reference proteome</keyword>
<keyword evidence="5" id="KW-0833">Ubl conjugation pathway</keyword>
<feature type="region of interest" description="Disordered" evidence="8">
    <location>
        <begin position="372"/>
        <end position="546"/>
    </location>
</feature>
<comment type="similarity">
    <text evidence="2">Belongs to the peptidase C19 family. USP10 subfamily.</text>
</comment>
<dbReference type="GO" id="GO:0010506">
    <property type="term" value="P:regulation of autophagy"/>
    <property type="evidence" value="ECO:0007669"/>
    <property type="project" value="TreeGrafter"/>
</dbReference>
<evidence type="ECO:0000256" key="2">
    <source>
        <dbReference type="ARBA" id="ARBA00005427"/>
    </source>
</evidence>
<dbReference type="PANTHER" id="PTHR24006:SF687">
    <property type="entry name" value="UBIQUITIN CARBOXYL-TERMINAL HYDROLASE 10"/>
    <property type="match status" value="1"/>
</dbReference>
<dbReference type="PROSITE" id="PS50235">
    <property type="entry name" value="USP_3"/>
    <property type="match status" value="1"/>
</dbReference>
<evidence type="ECO:0000256" key="6">
    <source>
        <dbReference type="ARBA" id="ARBA00022801"/>
    </source>
</evidence>
<dbReference type="GO" id="GO:0005634">
    <property type="term" value="C:nucleus"/>
    <property type="evidence" value="ECO:0007669"/>
    <property type="project" value="TreeGrafter"/>
</dbReference>
<keyword evidence="4" id="KW-0645">Protease</keyword>
<evidence type="ECO:0000259" key="9">
    <source>
        <dbReference type="PROSITE" id="PS50235"/>
    </source>
</evidence>
<dbReference type="GO" id="GO:0006508">
    <property type="term" value="P:proteolysis"/>
    <property type="evidence" value="ECO:0007669"/>
    <property type="project" value="UniProtKB-KW"/>
</dbReference>
<dbReference type="EC" id="3.4.19.12" evidence="3"/>
<dbReference type="Gene3D" id="3.90.70.10">
    <property type="entry name" value="Cysteine proteinases"/>
    <property type="match status" value="1"/>
</dbReference>
<feature type="compositionally biased region" description="Polar residues" evidence="8">
    <location>
        <begin position="305"/>
        <end position="332"/>
    </location>
</feature>
<feature type="region of interest" description="Disordered" evidence="8">
    <location>
        <begin position="282"/>
        <end position="357"/>
    </location>
</feature>
<feature type="compositionally biased region" description="Pro residues" evidence="8">
    <location>
        <begin position="469"/>
        <end position="478"/>
    </location>
</feature>
<dbReference type="InterPro" id="IPR050164">
    <property type="entry name" value="Peptidase_C19"/>
</dbReference>
<feature type="domain" description="USP" evidence="9">
    <location>
        <begin position="637"/>
        <end position="1013"/>
    </location>
</feature>
<reference evidence="10 11" key="1">
    <citation type="submission" date="2024-02" db="EMBL/GenBank/DDBJ databases">
        <title>Chromosome-scale genome assembly of the rough periwinkle Littorina saxatilis.</title>
        <authorList>
            <person name="De Jode A."/>
            <person name="Faria R."/>
            <person name="Formenti G."/>
            <person name="Sims Y."/>
            <person name="Smith T.P."/>
            <person name="Tracey A."/>
            <person name="Wood J.M.D."/>
            <person name="Zagrodzka Z.B."/>
            <person name="Johannesson K."/>
            <person name="Butlin R.K."/>
            <person name="Leder E.H."/>
        </authorList>
    </citation>
    <scope>NUCLEOTIDE SEQUENCE [LARGE SCALE GENOMIC DNA]</scope>
    <source>
        <strain evidence="10">Snail1</strain>
        <tissue evidence="10">Muscle</tissue>
    </source>
</reference>
<dbReference type="AlphaFoldDB" id="A0AAN9C138"/>
<dbReference type="GO" id="GO:0004843">
    <property type="term" value="F:cysteine-type deubiquitinase activity"/>
    <property type="evidence" value="ECO:0007669"/>
    <property type="project" value="UniProtKB-EC"/>
</dbReference>
<evidence type="ECO:0000256" key="8">
    <source>
        <dbReference type="SAM" id="MobiDB-lite"/>
    </source>
</evidence>
<evidence type="ECO:0000256" key="5">
    <source>
        <dbReference type="ARBA" id="ARBA00022786"/>
    </source>
</evidence>
<dbReference type="EMBL" id="JBAMIC010000001">
    <property type="protein sequence ID" value="KAK7115407.1"/>
    <property type="molecule type" value="Genomic_DNA"/>
</dbReference>
<dbReference type="GO" id="GO:0030330">
    <property type="term" value="P:DNA damage response, signal transduction by p53 class mediator"/>
    <property type="evidence" value="ECO:0007669"/>
    <property type="project" value="TreeGrafter"/>
</dbReference>
<dbReference type="PANTHER" id="PTHR24006">
    <property type="entry name" value="UBIQUITIN CARBOXYL-TERMINAL HYDROLASE"/>
    <property type="match status" value="1"/>
</dbReference>
<keyword evidence="7" id="KW-0788">Thiol protease</keyword>
<sequence>MESTKASEQEVRFSEVSFLDLRGLDEAESHKLYQILGVPFPDQEQQGVLGNSGQTQAPEPLGHIGTDSPIQFMTESTLPPEAFVGSNELGQHITASELNTPSSVVDRQHGQGLNPFPMTNGFQAVESFKGVPLHFFPAPNGGQTMVHVPTPVPLMPGDITPDLAQFYQTQPPPNMRVPGTNVNAAAFVPGMTYPVLAPTERVQMQPVNFPFAPVTHHVPMPPMGAPVKPQQMQGVPVAPNTCVASVLTGSAVPILTSSKNVTAPNISNGNIASVPATVKPAFSQNDAPAGKDVSQVLSAKGPTKPSVNAQGPTKPSVNAQLPAKESNQSTSMIVLPTPLPDKNMQQGDSAVKPTRVSNSVSVSVNLAVTSAVGGHSTAPPPEKIQQPTPPPTKDSKNYSAPKGPTMPPASTQAANAPSGTALSDSTVNASPSLKVQPAVRTSSVTQGGVTSPQNVARVPPPTHSERSADPPPPPPPAGFPSLASTATPRKGAGFLNGVSSSSAEGLSSSAKTAAAPTPSAEQAPPAAGADATSTSAAEKAKPEEPKPAFSFAAAAAAPPTKMSYAFCVKGNNPQGPAPVVIYKPETEKTPTTSPSAEESKAQEKLVVSVEKDSMSLKLGGFLSTYAVNHVGVPLIPRGMTNTSNWCFMNSTLQALMSAPQVYHLLKNMGILMDEHCRKESSTPICDSLVTFINEFSKAGRQGNSKRGRNTEVTIGQSFDPSYIRKLLVSHNSFSKTYKNGRQEDAHEFFQALVNGSHEEQALLMKHATGKGKAEANGYPEANGCDAENAEEDGSDGDGWMKVDSKGKATEVNLNVRHEEEKTPMKQIFGGVSVRSIFQQGKGERATEEHWNDFPLDSQCGSVLEALVNITKKEIIQVDSGELTHQTKIEVLPPVLVLHYKTFQYDLQTGVSEKIIKDFKFDVDLTIPKELLTTNARSKILPAQRNYKLCAVVFHHGKKATGGHYTSVTFDIASQSWLHKDDSNVTVIPESKLLQYYTNNITNQMPYMLFYRQRHLYSHNGASDSH</sequence>
<name>A0AAN9C138_9CAEN</name>